<dbReference type="SUPFAM" id="SSF55729">
    <property type="entry name" value="Acyl-CoA N-acyltransferases (Nat)"/>
    <property type="match status" value="1"/>
</dbReference>
<dbReference type="PANTHER" id="PTHR47426">
    <property type="entry name" value="ACYL-COA N-ACYLTRANSFERASES (NAT) SUPERFAMILY PROTEIN"/>
    <property type="match status" value="1"/>
</dbReference>
<dbReference type="CDD" id="cd04301">
    <property type="entry name" value="NAT_SF"/>
    <property type="match status" value="1"/>
</dbReference>
<organism evidence="2 3">
    <name type="scientific">Rubus argutus</name>
    <name type="common">Southern blackberry</name>
    <dbReference type="NCBI Taxonomy" id="59490"/>
    <lineage>
        <taxon>Eukaryota</taxon>
        <taxon>Viridiplantae</taxon>
        <taxon>Streptophyta</taxon>
        <taxon>Embryophyta</taxon>
        <taxon>Tracheophyta</taxon>
        <taxon>Spermatophyta</taxon>
        <taxon>Magnoliopsida</taxon>
        <taxon>eudicotyledons</taxon>
        <taxon>Gunneridae</taxon>
        <taxon>Pentapetalae</taxon>
        <taxon>rosids</taxon>
        <taxon>fabids</taxon>
        <taxon>Rosales</taxon>
        <taxon>Rosaceae</taxon>
        <taxon>Rosoideae</taxon>
        <taxon>Rosoideae incertae sedis</taxon>
        <taxon>Rubus</taxon>
    </lineage>
</organism>
<protein>
    <recommendedName>
        <fullName evidence="1">N-acetyltransferase domain-containing protein</fullName>
    </recommendedName>
</protein>
<gene>
    <name evidence="2" type="ORF">M0R45_003684</name>
</gene>
<feature type="domain" description="N-acetyltransferase" evidence="1">
    <location>
        <begin position="127"/>
        <end position="290"/>
    </location>
</feature>
<dbReference type="Pfam" id="PF00583">
    <property type="entry name" value="Acetyltransf_1"/>
    <property type="match status" value="1"/>
</dbReference>
<dbReference type="PANTHER" id="PTHR47426:SF3">
    <property type="entry name" value="GCN5-RELATED N-ACETYLTRANSFERASE 6, CHLOROPLASTIC"/>
    <property type="match status" value="1"/>
</dbReference>
<dbReference type="InterPro" id="IPR000182">
    <property type="entry name" value="GNAT_dom"/>
</dbReference>
<reference evidence="2 3" key="1">
    <citation type="journal article" date="2023" name="G3 (Bethesda)">
        <title>A chromosome-length genome assembly and annotation of blackberry (Rubus argutus, cv. 'Hillquist').</title>
        <authorList>
            <person name="Bruna T."/>
            <person name="Aryal R."/>
            <person name="Dudchenko O."/>
            <person name="Sargent D.J."/>
            <person name="Mead D."/>
            <person name="Buti M."/>
            <person name="Cavallini A."/>
            <person name="Hytonen T."/>
            <person name="Andres J."/>
            <person name="Pham M."/>
            <person name="Weisz D."/>
            <person name="Mascagni F."/>
            <person name="Usai G."/>
            <person name="Natali L."/>
            <person name="Bassil N."/>
            <person name="Fernandez G.E."/>
            <person name="Lomsadze A."/>
            <person name="Armour M."/>
            <person name="Olukolu B."/>
            <person name="Poorten T."/>
            <person name="Britton C."/>
            <person name="Davik J."/>
            <person name="Ashrafi H."/>
            <person name="Aiden E.L."/>
            <person name="Borodovsky M."/>
            <person name="Worthington M."/>
        </authorList>
    </citation>
    <scope>NUCLEOTIDE SEQUENCE [LARGE SCALE GENOMIC DNA]</scope>
    <source>
        <strain evidence="2">PI 553951</strain>
    </source>
</reference>
<dbReference type="GO" id="GO:0016747">
    <property type="term" value="F:acyltransferase activity, transferring groups other than amino-acyl groups"/>
    <property type="evidence" value="ECO:0007669"/>
    <property type="project" value="InterPro"/>
</dbReference>
<dbReference type="EMBL" id="JBEDUW010000001">
    <property type="protein sequence ID" value="KAK9948096.1"/>
    <property type="molecule type" value="Genomic_DNA"/>
</dbReference>
<dbReference type="PROSITE" id="PS51186">
    <property type="entry name" value="GNAT"/>
    <property type="match status" value="1"/>
</dbReference>
<accession>A0AAW1YHT8</accession>
<evidence type="ECO:0000313" key="2">
    <source>
        <dbReference type="EMBL" id="KAK9948096.1"/>
    </source>
</evidence>
<keyword evidence="3" id="KW-1185">Reference proteome</keyword>
<dbReference type="Gene3D" id="3.40.630.30">
    <property type="match status" value="1"/>
</dbReference>
<evidence type="ECO:0000313" key="3">
    <source>
        <dbReference type="Proteomes" id="UP001457282"/>
    </source>
</evidence>
<evidence type="ECO:0000259" key="1">
    <source>
        <dbReference type="PROSITE" id="PS51186"/>
    </source>
</evidence>
<dbReference type="InterPro" id="IPR016181">
    <property type="entry name" value="Acyl_CoA_acyltransferase"/>
</dbReference>
<proteinExistence type="predicted"/>
<dbReference type="Proteomes" id="UP001457282">
    <property type="component" value="Unassembled WGS sequence"/>
</dbReference>
<comment type="caution">
    <text evidence="2">The sequence shown here is derived from an EMBL/GenBank/DDBJ whole genome shotgun (WGS) entry which is preliminary data.</text>
</comment>
<dbReference type="AlphaFoldDB" id="A0AAW1YHT8"/>
<name>A0AAW1YHT8_RUBAR</name>
<sequence>MMLTISVQKPGLVRFSHDRTNHLQKFDRIDSVWSMKMESKFSHNRKMEELSVELPTPSGPHFDLSRDRALQFNRGQPPDKDLDPDEMLEFGGFIAREAMCDEEFWTAAWLRAETRWEDRNVDRYVDNHKRKFTEQEFNKIKKQSRAQFGEKCRCIVTMKKDSKCVKRTVLKSMVGTLDLHIRYLFDGETFPGERVKRPIFNNIKKTTSNSYGYIANLCVTKSARRQGVARNMLQFAVKSARLQDVEQVYVHVERKNKNAQELYEKMGFQIIEGASPPLEEEQLYLLCLKI</sequence>